<feature type="region of interest" description="Disordered" evidence="1">
    <location>
        <begin position="566"/>
        <end position="611"/>
    </location>
</feature>
<keyword evidence="3" id="KW-1185">Reference proteome</keyword>
<reference evidence="2 3" key="1">
    <citation type="journal article" date="2021" name="J. Hered.">
        <title>A chromosome-level genome assembly of the parasitoid wasp, Cotesia glomerata (Hymenoptera: Braconidae).</title>
        <authorList>
            <person name="Pinto B.J."/>
            <person name="Weis J.J."/>
            <person name="Gamble T."/>
            <person name="Ode P.J."/>
            <person name="Paul R."/>
            <person name="Zaspel J.M."/>
        </authorList>
    </citation>
    <scope>NUCLEOTIDE SEQUENCE [LARGE SCALE GENOMIC DNA]</scope>
    <source>
        <strain evidence="2">CgM1</strain>
    </source>
</reference>
<evidence type="ECO:0000313" key="2">
    <source>
        <dbReference type="EMBL" id="KAH0566623.1"/>
    </source>
</evidence>
<dbReference type="Proteomes" id="UP000826195">
    <property type="component" value="Unassembled WGS sequence"/>
</dbReference>
<protein>
    <submittedName>
        <fullName evidence="2">Uncharacterized protein</fullName>
    </submittedName>
</protein>
<feature type="region of interest" description="Disordered" evidence="1">
    <location>
        <begin position="514"/>
        <end position="552"/>
    </location>
</feature>
<feature type="compositionally biased region" description="Polar residues" evidence="1">
    <location>
        <begin position="188"/>
        <end position="213"/>
    </location>
</feature>
<feature type="compositionally biased region" description="Polar residues" evidence="1">
    <location>
        <begin position="541"/>
        <end position="552"/>
    </location>
</feature>
<dbReference type="EMBL" id="JAHXZJ010000001">
    <property type="protein sequence ID" value="KAH0566623.1"/>
    <property type="molecule type" value="Genomic_DNA"/>
</dbReference>
<feature type="region of interest" description="Disordered" evidence="1">
    <location>
        <begin position="248"/>
        <end position="281"/>
    </location>
</feature>
<feature type="region of interest" description="Disordered" evidence="1">
    <location>
        <begin position="31"/>
        <end position="217"/>
    </location>
</feature>
<comment type="caution">
    <text evidence="2">The sequence shown here is derived from an EMBL/GenBank/DDBJ whole genome shotgun (WGS) entry which is preliminary data.</text>
</comment>
<name>A0AAV7J4Y8_COTGL</name>
<feature type="compositionally biased region" description="Polar residues" evidence="1">
    <location>
        <begin position="576"/>
        <end position="608"/>
    </location>
</feature>
<evidence type="ECO:0000313" key="3">
    <source>
        <dbReference type="Proteomes" id="UP000826195"/>
    </source>
</evidence>
<feature type="compositionally biased region" description="Basic and acidic residues" evidence="1">
    <location>
        <begin position="83"/>
        <end position="95"/>
    </location>
</feature>
<proteinExistence type="predicted"/>
<feature type="region of interest" description="Disordered" evidence="1">
    <location>
        <begin position="410"/>
        <end position="430"/>
    </location>
</feature>
<sequence>MDYRHGFRYKEDNDMENDKDCATNFYFTSDDSKVASKRGVPQTRGTAISFGFRRRSRGDGHHQPIKSYEEDLPPRSKSLGPEQVRRRLDEDDRHQRVQSASSGRSTPRLAPPKKEIVGNVRMNRFGFRQPQPGRYTDKVADCSSHSAGHFNQEKSLHQQQHQQQQHQERSRTSQPAPKLRPSPVNNPPAYNSVPSNLTETNRIPRVTSTNANNIPEPVSKYTLHTSHLPLPQYAVRVTDANSKIAKTVANQNRKVSTASKSSAGSQSGSGTEDSGIGSGCQPGYLIDHEMSMLDVNPGASSVRRIQVRPRNLRMVVNGKSFDVRDVDDDNTVTEISVIPLPKAFASVNLSTGLVRERTSQFHQRIANNKDNRYCTTESITSMSTTSSEGYDEGLGEEKVFKDRSRSEKVLSIKSDFSPPSSDDPEYGHGEAMADEYSFSSSDECRANQRLNSQRVNAVAATQVAGLNVQKNSLRSVMLTIEDPAFAAAAASSTTLIDDETSPVDSLVDSLTASITQSDGQASKREKVPDKVIGNVEDDSPGTPTNASNSLSLSEGREYFDDEIADQPGLTFDDTTRVPQENLSGRASRQVTDSSNTLMEPVNKTNSVQGKHIENSPLNCRRISRTGSVDTLSPCESITSDDLMLDYERSETSSFDEPHRRFESSPAIHEMDDATILSELEAQGEEVMREWSSLLGTHPQISNSNLTNNNLVPSNNTNINQQISESGYVFFLITPSNCGP</sequence>
<evidence type="ECO:0000256" key="1">
    <source>
        <dbReference type="SAM" id="MobiDB-lite"/>
    </source>
</evidence>
<feature type="compositionally biased region" description="Basic and acidic residues" evidence="1">
    <location>
        <begin position="57"/>
        <end position="74"/>
    </location>
</feature>
<gene>
    <name evidence="2" type="ORF">KQX54_002607</name>
</gene>
<accession>A0AAV7J4Y8</accession>
<dbReference type="AlphaFoldDB" id="A0AAV7J4Y8"/>
<organism evidence="2 3">
    <name type="scientific">Cotesia glomerata</name>
    <name type="common">Lepidopteran parasitic wasp</name>
    <name type="synonym">Apanteles glomeratus</name>
    <dbReference type="NCBI Taxonomy" id="32391"/>
    <lineage>
        <taxon>Eukaryota</taxon>
        <taxon>Metazoa</taxon>
        <taxon>Ecdysozoa</taxon>
        <taxon>Arthropoda</taxon>
        <taxon>Hexapoda</taxon>
        <taxon>Insecta</taxon>
        <taxon>Pterygota</taxon>
        <taxon>Neoptera</taxon>
        <taxon>Endopterygota</taxon>
        <taxon>Hymenoptera</taxon>
        <taxon>Apocrita</taxon>
        <taxon>Ichneumonoidea</taxon>
        <taxon>Braconidae</taxon>
        <taxon>Microgastrinae</taxon>
        <taxon>Cotesia</taxon>
    </lineage>
</organism>
<feature type="compositionally biased region" description="Low complexity" evidence="1">
    <location>
        <begin position="256"/>
        <end position="271"/>
    </location>
</feature>